<dbReference type="Gene3D" id="3.40.50.720">
    <property type="entry name" value="NAD(P)-binding Rossmann-like Domain"/>
    <property type="match status" value="1"/>
</dbReference>
<name>A0A068ELJ0_9ACTN</name>
<organism evidence="2">
    <name type="scientific">Streptomyces sp. LZ35</name>
    <dbReference type="NCBI Taxonomy" id="1245024"/>
    <lineage>
        <taxon>Bacteria</taxon>
        <taxon>Bacillati</taxon>
        <taxon>Actinomycetota</taxon>
        <taxon>Actinomycetes</taxon>
        <taxon>Kitasatosporales</taxon>
        <taxon>Streptomycetaceae</taxon>
        <taxon>Streptomyces</taxon>
    </lineage>
</organism>
<feature type="domain" description="3-hydroxyacyl-CoA dehydrogenase NAD binding" evidence="1">
    <location>
        <begin position="8"/>
        <end position="44"/>
    </location>
</feature>
<sequence length="45" mass="4550">MRQPHHHLVVLGAGVMGPSIATLAVGHGVPVTLIDVNDAKLAAGE</sequence>
<dbReference type="SUPFAM" id="SSF51735">
    <property type="entry name" value="NAD(P)-binding Rossmann-fold domains"/>
    <property type="match status" value="1"/>
</dbReference>
<accession>A0A068ELJ0</accession>
<reference evidence="2" key="1">
    <citation type="submission" date="2014-03" db="EMBL/GenBank/DDBJ databases">
        <title>Activation of a cryptic gene cluster uncovers an unexpected logic of ansamycin biosynthesis in Streptomyces sp. LZ35.</title>
        <authorList>
            <person name="Li S."/>
            <person name="Wang H."/>
            <person name="Shen Y."/>
        </authorList>
    </citation>
    <scope>NUCLEOTIDE SEQUENCE</scope>
    <source>
        <strain evidence="2">LZ35</strain>
    </source>
</reference>
<dbReference type="Pfam" id="PF02737">
    <property type="entry name" value="3HCDH_N"/>
    <property type="match status" value="1"/>
</dbReference>
<dbReference type="GO" id="GO:0070403">
    <property type="term" value="F:NAD+ binding"/>
    <property type="evidence" value="ECO:0007669"/>
    <property type="project" value="InterPro"/>
</dbReference>
<evidence type="ECO:0000313" key="2">
    <source>
        <dbReference type="EMBL" id="AID50079.1"/>
    </source>
</evidence>
<gene>
    <name evidence="2" type="primary">nam3</name>
</gene>
<protein>
    <submittedName>
        <fullName evidence="2">Nam3</fullName>
    </submittedName>
</protein>
<evidence type="ECO:0000259" key="1">
    <source>
        <dbReference type="Pfam" id="PF02737"/>
    </source>
</evidence>
<proteinExistence type="predicted"/>
<dbReference type="EMBL" id="KJ590158">
    <property type="protein sequence ID" value="AID50079.1"/>
    <property type="molecule type" value="Genomic_DNA"/>
</dbReference>
<dbReference type="InterPro" id="IPR036291">
    <property type="entry name" value="NAD(P)-bd_dom_sf"/>
</dbReference>
<dbReference type="AlphaFoldDB" id="A0A068ELJ0"/>
<dbReference type="GO" id="GO:0006631">
    <property type="term" value="P:fatty acid metabolic process"/>
    <property type="evidence" value="ECO:0007669"/>
    <property type="project" value="InterPro"/>
</dbReference>
<dbReference type="InterPro" id="IPR006176">
    <property type="entry name" value="3-OHacyl-CoA_DH_NAD-bd"/>
</dbReference>